<dbReference type="RefSeq" id="XP_058327910.1">
    <property type="nucleotide sequence ID" value="XM_058477565.1"/>
</dbReference>
<evidence type="ECO:0000313" key="3">
    <source>
        <dbReference type="EMBL" id="KAJ5223727.1"/>
    </source>
</evidence>
<dbReference type="GO" id="GO:0005737">
    <property type="term" value="C:cytoplasm"/>
    <property type="evidence" value="ECO:0007669"/>
    <property type="project" value="InterPro"/>
</dbReference>
<dbReference type="PANTHER" id="PTHR12112">
    <property type="entry name" value="BNIP - RELATED"/>
    <property type="match status" value="1"/>
</dbReference>
<proteinExistence type="predicted"/>
<protein>
    <recommendedName>
        <fullName evidence="2">DHHA2 domain-containing protein</fullName>
    </recommendedName>
</protein>
<feature type="domain" description="DHHA2" evidence="2">
    <location>
        <begin position="263"/>
        <end position="440"/>
    </location>
</feature>
<evidence type="ECO:0000313" key="4">
    <source>
        <dbReference type="Proteomes" id="UP001150941"/>
    </source>
</evidence>
<organism evidence="3 4">
    <name type="scientific">Penicillium chermesinum</name>
    <dbReference type="NCBI Taxonomy" id="63820"/>
    <lineage>
        <taxon>Eukaryota</taxon>
        <taxon>Fungi</taxon>
        <taxon>Dikarya</taxon>
        <taxon>Ascomycota</taxon>
        <taxon>Pezizomycotina</taxon>
        <taxon>Eurotiomycetes</taxon>
        <taxon>Eurotiomycetidae</taxon>
        <taxon>Eurotiales</taxon>
        <taxon>Aspergillaceae</taxon>
        <taxon>Penicillium</taxon>
    </lineage>
</organism>
<reference evidence="3" key="2">
    <citation type="journal article" date="2023" name="IMA Fungus">
        <title>Comparative genomic study of the Penicillium genus elucidates a diverse pangenome and 15 lateral gene transfer events.</title>
        <authorList>
            <person name="Petersen C."/>
            <person name="Sorensen T."/>
            <person name="Nielsen M.R."/>
            <person name="Sondergaard T.E."/>
            <person name="Sorensen J.L."/>
            <person name="Fitzpatrick D.A."/>
            <person name="Frisvad J.C."/>
            <person name="Nielsen K.L."/>
        </authorList>
    </citation>
    <scope>NUCLEOTIDE SEQUENCE</scope>
    <source>
        <strain evidence="3">IBT 19713</strain>
    </source>
</reference>
<feature type="region of interest" description="Disordered" evidence="1">
    <location>
        <begin position="136"/>
        <end position="163"/>
    </location>
</feature>
<dbReference type="InterPro" id="IPR038763">
    <property type="entry name" value="DHH_sf"/>
</dbReference>
<dbReference type="PANTHER" id="PTHR12112:SF39">
    <property type="entry name" value="EG:152A3.5 PROTEIN (FBGN0003116_PN PROTEIN)"/>
    <property type="match status" value="1"/>
</dbReference>
<reference evidence="3" key="1">
    <citation type="submission" date="2022-11" db="EMBL/GenBank/DDBJ databases">
        <authorList>
            <person name="Petersen C."/>
        </authorList>
    </citation>
    <scope>NUCLEOTIDE SEQUENCE</scope>
    <source>
        <strain evidence="3">IBT 19713</strain>
    </source>
</reference>
<dbReference type="AlphaFoldDB" id="A0A9W9TI46"/>
<keyword evidence="4" id="KW-1185">Reference proteome</keyword>
<dbReference type="SUPFAM" id="SSF64182">
    <property type="entry name" value="DHH phosphoesterases"/>
    <property type="match status" value="1"/>
</dbReference>
<dbReference type="GO" id="GO:0004309">
    <property type="term" value="F:exopolyphosphatase activity"/>
    <property type="evidence" value="ECO:0007669"/>
    <property type="project" value="TreeGrafter"/>
</dbReference>
<dbReference type="Pfam" id="PF02833">
    <property type="entry name" value="DHHA2"/>
    <property type="match status" value="1"/>
</dbReference>
<gene>
    <name evidence="3" type="ORF">N7468_008269</name>
</gene>
<evidence type="ECO:0000259" key="2">
    <source>
        <dbReference type="SMART" id="SM01131"/>
    </source>
</evidence>
<dbReference type="GeneID" id="83204868"/>
<accession>A0A9W9TI46</accession>
<dbReference type="OrthoDB" id="374045at2759"/>
<name>A0A9W9TI46_9EURO</name>
<evidence type="ECO:0000256" key="1">
    <source>
        <dbReference type="SAM" id="MobiDB-lite"/>
    </source>
</evidence>
<dbReference type="Proteomes" id="UP001150941">
    <property type="component" value="Unassembled WGS sequence"/>
</dbReference>
<sequence length="443" mass="47624">MTLLQFLRQARQTHLQFLAGKLPEAPIYVLGNPSADLDSIVSAIIYSYCANNCLPKTKPRPHAPIFFACAQNLSPPFISPQISPPLAKDEAFSNTPASASPLLQNHLVTIADFANALNSSSSSDIHADITLVDWNALPEQSPPSPPPGTGSLGPSLPHTTTSTNTLFPAMDAPMKISPVIITVGPGSCSSLVADFLTAHELLGPDAAASDAQVAKLLLAAILIDTSNLTAEGKVTEVDKRAVSSLRGLIAKTGAPEWDSEGLYAQVLEAKQNSLNMLTLDEVLDRDFKDWSETTADGRAVKMGFCSSVKPVRWLVQKAGGTKEFVDGVRRFAEREDKGLDLVVVMTSFTAESGAFERELFVAAMGEKGAAVDGIQAFMRTAAEQLQLEDWKVADGEDVNIPDAQIRAALDGDRVFFRRLWTQKKTTASRKQVAPLLREAVAKL</sequence>
<dbReference type="InterPro" id="IPR004097">
    <property type="entry name" value="DHHA2"/>
</dbReference>
<dbReference type="SMART" id="SM01131">
    <property type="entry name" value="DHHA2"/>
    <property type="match status" value="1"/>
</dbReference>
<dbReference type="Gene3D" id="3.90.1640.10">
    <property type="entry name" value="inorganic pyrophosphatase (n-terminal core)"/>
    <property type="match status" value="1"/>
</dbReference>
<comment type="caution">
    <text evidence="3">The sequence shown here is derived from an EMBL/GenBank/DDBJ whole genome shotgun (WGS) entry which is preliminary data.</text>
</comment>
<dbReference type="Gene3D" id="3.10.310.20">
    <property type="entry name" value="DHHA2 domain"/>
    <property type="match status" value="1"/>
</dbReference>
<dbReference type="EMBL" id="JAPQKS010000006">
    <property type="protein sequence ID" value="KAJ5223727.1"/>
    <property type="molecule type" value="Genomic_DNA"/>
</dbReference>
<dbReference type="InterPro" id="IPR038222">
    <property type="entry name" value="DHHA2_dom_sf"/>
</dbReference>